<dbReference type="Proteomes" id="UP001601627">
    <property type="component" value="Unassembled WGS sequence"/>
</dbReference>
<sequence>MRRFPYGRALVTGASSGIGEGFARRLAGEGVDLVLVARRGDRLAQLASELGSRHRVDVEVMKLDLTDEGDVAAAEERLAATERPVGLLVNNAGSSGSGYFADLPVDREVRTAVLGTLVPLRLSHACLPRMIGSGSGGIVNVSSLVAVLPKPRSATYAASKAFMSSMGESLAMEVARHGVHVTTVHTGLTRSEFHTVAGVSPDTLPSIKWLTPDQVAQAGLEAVAAGRPSVVPGRAYRIRLPLMRAMPRSVVRTVMRRVHKA</sequence>
<dbReference type="RefSeq" id="WP_149552780.1">
    <property type="nucleotide sequence ID" value="NZ_JBHVZQ010000037.1"/>
</dbReference>
<comment type="similarity">
    <text evidence="1 3">Belongs to the short-chain dehydrogenases/reductases (SDR) family.</text>
</comment>
<reference evidence="4 5" key="1">
    <citation type="submission" date="2024-09" db="EMBL/GenBank/DDBJ databases">
        <title>The Natural Products Discovery Center: Release of the First 8490 Sequenced Strains for Exploring Actinobacteria Biosynthetic Diversity.</title>
        <authorList>
            <person name="Kalkreuter E."/>
            <person name="Kautsar S.A."/>
            <person name="Yang D."/>
            <person name="Bader C.D."/>
            <person name="Teijaro C.N."/>
            <person name="Fluegel L."/>
            <person name="Davis C.M."/>
            <person name="Simpson J.R."/>
            <person name="Lauterbach L."/>
            <person name="Steele A.D."/>
            <person name="Gui C."/>
            <person name="Meng S."/>
            <person name="Li G."/>
            <person name="Viehrig K."/>
            <person name="Ye F."/>
            <person name="Su P."/>
            <person name="Kiefer A.F."/>
            <person name="Nichols A."/>
            <person name="Cepeda A.J."/>
            <person name="Yan W."/>
            <person name="Fan B."/>
            <person name="Jiang Y."/>
            <person name="Adhikari A."/>
            <person name="Zheng C.-J."/>
            <person name="Schuster L."/>
            <person name="Cowan T.M."/>
            <person name="Smanski M.J."/>
            <person name="Chevrette M.G."/>
            <person name="De Carvalho L.P.S."/>
            <person name="Shen B."/>
        </authorList>
    </citation>
    <scope>NUCLEOTIDE SEQUENCE [LARGE SCALE GENOMIC DNA]</scope>
    <source>
        <strain evidence="4 5">NPDC058328</strain>
    </source>
</reference>
<dbReference type="SUPFAM" id="SSF51735">
    <property type="entry name" value="NAD(P)-binding Rossmann-fold domains"/>
    <property type="match status" value="1"/>
</dbReference>
<dbReference type="EMBL" id="JBHVZQ010000037">
    <property type="protein sequence ID" value="MFF1277495.1"/>
    <property type="molecule type" value="Genomic_DNA"/>
</dbReference>
<dbReference type="PIRSF" id="PIRSF000126">
    <property type="entry name" value="11-beta-HSD1"/>
    <property type="match status" value="1"/>
</dbReference>
<gene>
    <name evidence="4" type="ORF">ACFVZC_29475</name>
</gene>
<accession>A0ABW6QE53</accession>
<dbReference type="PROSITE" id="PS00061">
    <property type="entry name" value="ADH_SHORT"/>
    <property type="match status" value="1"/>
</dbReference>
<dbReference type="PRINTS" id="PR00081">
    <property type="entry name" value="GDHRDH"/>
</dbReference>
<dbReference type="PANTHER" id="PTHR44196:SF2">
    <property type="entry name" value="SHORT-CHAIN DEHYDROGENASE-RELATED"/>
    <property type="match status" value="1"/>
</dbReference>
<dbReference type="InterPro" id="IPR036291">
    <property type="entry name" value="NAD(P)-bd_dom_sf"/>
</dbReference>
<dbReference type="InterPro" id="IPR002347">
    <property type="entry name" value="SDR_fam"/>
</dbReference>
<name>A0ABW6QE53_9ACTN</name>
<dbReference type="InterPro" id="IPR020904">
    <property type="entry name" value="Sc_DH/Rdtase_CS"/>
</dbReference>
<evidence type="ECO:0000256" key="1">
    <source>
        <dbReference type="ARBA" id="ARBA00006484"/>
    </source>
</evidence>
<dbReference type="PANTHER" id="PTHR44196">
    <property type="entry name" value="DEHYDROGENASE/REDUCTASE SDR FAMILY MEMBER 7B"/>
    <property type="match status" value="1"/>
</dbReference>
<keyword evidence="5" id="KW-1185">Reference proteome</keyword>
<dbReference type="EC" id="1.-.-.-" evidence="4"/>
<dbReference type="Gene3D" id="3.40.50.720">
    <property type="entry name" value="NAD(P)-binding Rossmann-like Domain"/>
    <property type="match status" value="1"/>
</dbReference>
<comment type="caution">
    <text evidence="4">The sequence shown here is derived from an EMBL/GenBank/DDBJ whole genome shotgun (WGS) entry which is preliminary data.</text>
</comment>
<dbReference type="Pfam" id="PF00106">
    <property type="entry name" value="adh_short"/>
    <property type="match status" value="1"/>
</dbReference>
<proteinExistence type="inferred from homology"/>
<dbReference type="CDD" id="cd05233">
    <property type="entry name" value="SDR_c"/>
    <property type="match status" value="1"/>
</dbReference>
<dbReference type="GO" id="GO:0016491">
    <property type="term" value="F:oxidoreductase activity"/>
    <property type="evidence" value="ECO:0007669"/>
    <property type="project" value="UniProtKB-KW"/>
</dbReference>
<evidence type="ECO:0000256" key="3">
    <source>
        <dbReference type="RuleBase" id="RU000363"/>
    </source>
</evidence>
<protein>
    <submittedName>
        <fullName evidence="4">SDR family NAD(P)-dependent oxidoreductase</fullName>
        <ecNumber evidence="4">1.-.-.-</ecNumber>
    </submittedName>
</protein>
<organism evidence="4 5">
    <name type="scientific">Streptomyces marokkonensis</name>
    <dbReference type="NCBI Taxonomy" id="324855"/>
    <lineage>
        <taxon>Bacteria</taxon>
        <taxon>Bacillati</taxon>
        <taxon>Actinomycetota</taxon>
        <taxon>Actinomycetes</taxon>
        <taxon>Kitasatosporales</taxon>
        <taxon>Streptomycetaceae</taxon>
        <taxon>Streptomyces</taxon>
    </lineage>
</organism>
<evidence type="ECO:0000313" key="4">
    <source>
        <dbReference type="EMBL" id="MFF1277495.1"/>
    </source>
</evidence>
<keyword evidence="2 4" id="KW-0560">Oxidoreductase</keyword>
<evidence type="ECO:0000313" key="5">
    <source>
        <dbReference type="Proteomes" id="UP001601627"/>
    </source>
</evidence>
<dbReference type="PRINTS" id="PR00080">
    <property type="entry name" value="SDRFAMILY"/>
</dbReference>
<evidence type="ECO:0000256" key="2">
    <source>
        <dbReference type="ARBA" id="ARBA00023002"/>
    </source>
</evidence>